<dbReference type="Gene3D" id="3.40.50.150">
    <property type="entry name" value="Vaccinia Virus protein VP39"/>
    <property type="match status" value="1"/>
</dbReference>
<name>A0A5N5XBI4_9EURO</name>
<dbReference type="AlphaFoldDB" id="A0A5N5XBI4"/>
<sequence length="342" mass="38677">MANHRDPAAMGIEGENIIAVDTDTSSEPEYGGDSQSELTSLRSSITNYYYENGRRYHAYHAGAYWGPNDERAAQHMEIGHEVYRLLLHGKLYLAPITESLQNVLDIGTGTGVWAIEFADMHPSARVIGTDLSPIQPSFVPPNVQFEIDDCCDPWLYQKNSFDFVHVRGLYGCVSDWDKLYREAYKHIKPGGYIEQLEQSVEGKSDDGSTNGTIYNEWAQHFLEAGDKFDGKTFRIVDEAKDRMKNAGFVDVVERRFKCPIGTWPKDEHLKLLGKMNRVYAEEGIEDYAMMLFTSVLGWTRGEVEVYLAKMRSTLRDSKIHAYQEMVVVYGRKPLDGESGGAA</sequence>
<dbReference type="SUPFAM" id="SSF53335">
    <property type="entry name" value="S-adenosyl-L-methionine-dependent methyltransferases"/>
    <property type="match status" value="1"/>
</dbReference>
<protein>
    <submittedName>
        <fullName evidence="1">SAM dependent methyltransferase</fullName>
    </submittedName>
</protein>
<keyword evidence="2" id="KW-1185">Reference proteome</keyword>
<evidence type="ECO:0000313" key="2">
    <source>
        <dbReference type="Proteomes" id="UP000326565"/>
    </source>
</evidence>
<dbReference type="Proteomes" id="UP000326565">
    <property type="component" value="Unassembled WGS sequence"/>
</dbReference>
<dbReference type="Pfam" id="PF13489">
    <property type="entry name" value="Methyltransf_23"/>
    <property type="match status" value="1"/>
</dbReference>
<organism evidence="1 2">
    <name type="scientific">Aspergillus leporis</name>
    <dbReference type="NCBI Taxonomy" id="41062"/>
    <lineage>
        <taxon>Eukaryota</taxon>
        <taxon>Fungi</taxon>
        <taxon>Dikarya</taxon>
        <taxon>Ascomycota</taxon>
        <taxon>Pezizomycotina</taxon>
        <taxon>Eurotiomycetes</taxon>
        <taxon>Eurotiomycetidae</taxon>
        <taxon>Eurotiales</taxon>
        <taxon>Aspergillaceae</taxon>
        <taxon>Aspergillus</taxon>
        <taxon>Aspergillus subgen. Circumdati</taxon>
    </lineage>
</organism>
<evidence type="ECO:0000313" key="1">
    <source>
        <dbReference type="EMBL" id="KAB8078128.1"/>
    </source>
</evidence>
<keyword evidence="1" id="KW-0808">Transferase</keyword>
<dbReference type="OrthoDB" id="2013972at2759"/>
<dbReference type="GO" id="GO:0032259">
    <property type="term" value="P:methylation"/>
    <property type="evidence" value="ECO:0007669"/>
    <property type="project" value="UniProtKB-KW"/>
</dbReference>
<dbReference type="GO" id="GO:0008168">
    <property type="term" value="F:methyltransferase activity"/>
    <property type="evidence" value="ECO:0007669"/>
    <property type="project" value="UniProtKB-KW"/>
</dbReference>
<keyword evidence="1" id="KW-0489">Methyltransferase</keyword>
<dbReference type="PANTHER" id="PTHR43591">
    <property type="entry name" value="METHYLTRANSFERASE"/>
    <property type="match status" value="1"/>
</dbReference>
<dbReference type="InterPro" id="IPR029063">
    <property type="entry name" value="SAM-dependent_MTases_sf"/>
</dbReference>
<accession>A0A5N5XBI4</accession>
<reference evidence="1 2" key="1">
    <citation type="submission" date="2019-04" db="EMBL/GenBank/DDBJ databases">
        <title>Friends and foes A comparative genomics study of 23 Aspergillus species from section Flavi.</title>
        <authorList>
            <consortium name="DOE Joint Genome Institute"/>
            <person name="Kjaerbolling I."/>
            <person name="Vesth T."/>
            <person name="Frisvad J.C."/>
            <person name="Nybo J.L."/>
            <person name="Theobald S."/>
            <person name="Kildgaard S."/>
            <person name="Isbrandt T."/>
            <person name="Kuo A."/>
            <person name="Sato A."/>
            <person name="Lyhne E.K."/>
            <person name="Kogle M.E."/>
            <person name="Wiebenga A."/>
            <person name="Kun R.S."/>
            <person name="Lubbers R.J."/>
            <person name="Makela M.R."/>
            <person name="Barry K."/>
            <person name="Chovatia M."/>
            <person name="Clum A."/>
            <person name="Daum C."/>
            <person name="Haridas S."/>
            <person name="He G."/>
            <person name="LaButti K."/>
            <person name="Lipzen A."/>
            <person name="Mondo S."/>
            <person name="Riley R."/>
            <person name="Salamov A."/>
            <person name="Simmons B.A."/>
            <person name="Magnuson J.K."/>
            <person name="Henrissat B."/>
            <person name="Mortensen U.H."/>
            <person name="Larsen T.O."/>
            <person name="Devries R.P."/>
            <person name="Grigoriev I.V."/>
            <person name="Machida M."/>
            <person name="Baker S.E."/>
            <person name="Andersen M.R."/>
        </authorList>
    </citation>
    <scope>NUCLEOTIDE SEQUENCE [LARGE SCALE GENOMIC DNA]</scope>
    <source>
        <strain evidence="1 2">CBS 151.66</strain>
    </source>
</reference>
<dbReference type="EMBL" id="ML732161">
    <property type="protein sequence ID" value="KAB8078128.1"/>
    <property type="molecule type" value="Genomic_DNA"/>
</dbReference>
<gene>
    <name evidence="1" type="ORF">BDV29DRAFT_20793</name>
</gene>
<dbReference type="CDD" id="cd02440">
    <property type="entry name" value="AdoMet_MTases"/>
    <property type="match status" value="1"/>
</dbReference>
<proteinExistence type="predicted"/>
<dbReference type="PANTHER" id="PTHR43591:SF10">
    <property type="entry name" value="ABC TRANSMEMBRANE TYPE-1 DOMAIN-CONTAINING PROTEIN-RELATED"/>
    <property type="match status" value="1"/>
</dbReference>